<name>A0A5B0NUH3_PUCGR</name>
<dbReference type="Proteomes" id="UP000324748">
    <property type="component" value="Unassembled WGS sequence"/>
</dbReference>
<evidence type="ECO:0000313" key="4">
    <source>
        <dbReference type="Proteomes" id="UP000324748"/>
    </source>
</evidence>
<dbReference type="EMBL" id="VDEP01000377">
    <property type="protein sequence ID" value="KAA1092154.1"/>
    <property type="molecule type" value="Genomic_DNA"/>
</dbReference>
<organism evidence="3 5">
    <name type="scientific">Puccinia graminis f. sp. tritici</name>
    <dbReference type="NCBI Taxonomy" id="56615"/>
    <lineage>
        <taxon>Eukaryota</taxon>
        <taxon>Fungi</taxon>
        <taxon>Dikarya</taxon>
        <taxon>Basidiomycota</taxon>
        <taxon>Pucciniomycotina</taxon>
        <taxon>Pucciniomycetes</taxon>
        <taxon>Pucciniales</taxon>
        <taxon>Pucciniaceae</taxon>
        <taxon>Puccinia</taxon>
    </lineage>
</organism>
<evidence type="ECO:0000313" key="5">
    <source>
        <dbReference type="Proteomes" id="UP000325313"/>
    </source>
</evidence>
<evidence type="ECO:0000313" key="3">
    <source>
        <dbReference type="EMBL" id="KAA1092154.1"/>
    </source>
</evidence>
<evidence type="ECO:0000313" key="2">
    <source>
        <dbReference type="EMBL" id="KAA1067602.1"/>
    </source>
</evidence>
<accession>A0A5B0NUH3</accession>
<gene>
    <name evidence="2" type="ORF">PGT21_011026</name>
    <name evidence="3" type="ORF">PGTUg99_009634</name>
</gene>
<feature type="signal peptide" evidence="1">
    <location>
        <begin position="1"/>
        <end position="23"/>
    </location>
</feature>
<dbReference type="OrthoDB" id="10270155at2759"/>
<dbReference type="Proteomes" id="UP000325313">
    <property type="component" value="Unassembled WGS sequence"/>
</dbReference>
<keyword evidence="1" id="KW-0732">Signal</keyword>
<protein>
    <submittedName>
        <fullName evidence="3">Uncharacterized protein</fullName>
    </submittedName>
</protein>
<sequence length="87" mass="9257">MMYSLQLIGAFMVSFSLVGSLVAFSPEVNVECGNTRILNVKAPNRVCKSGKTCSVPCKPKEKSLCCIKRVDSGSFIPLGCTPMGGHS</sequence>
<dbReference type="AlphaFoldDB" id="A0A5B0NUH3"/>
<proteinExistence type="predicted"/>
<comment type="caution">
    <text evidence="3">The sequence shown here is derived from an EMBL/GenBank/DDBJ whole genome shotgun (WGS) entry which is preliminary data.</text>
</comment>
<dbReference type="EMBL" id="VSWC01000184">
    <property type="protein sequence ID" value="KAA1067602.1"/>
    <property type="molecule type" value="Genomic_DNA"/>
</dbReference>
<keyword evidence="4" id="KW-1185">Reference proteome</keyword>
<reference evidence="4 5" key="1">
    <citation type="submission" date="2019-05" db="EMBL/GenBank/DDBJ databases">
        <title>Emergence of the Ug99 lineage of the wheat stem rust pathogen through somatic hybridization.</title>
        <authorList>
            <person name="Li F."/>
            <person name="Upadhyaya N.M."/>
            <person name="Sperschneider J."/>
            <person name="Matny O."/>
            <person name="Nguyen-Phuc H."/>
            <person name="Mago R."/>
            <person name="Raley C."/>
            <person name="Miller M.E."/>
            <person name="Silverstein K.A.T."/>
            <person name="Henningsen E."/>
            <person name="Hirsch C.D."/>
            <person name="Visser B."/>
            <person name="Pretorius Z.A."/>
            <person name="Steffenson B.J."/>
            <person name="Schwessinger B."/>
            <person name="Dodds P.N."/>
            <person name="Figueroa M."/>
        </authorList>
    </citation>
    <scope>NUCLEOTIDE SEQUENCE [LARGE SCALE GENOMIC DNA]</scope>
    <source>
        <strain evidence="2">21-0</strain>
        <strain evidence="3 5">Ug99</strain>
    </source>
</reference>
<evidence type="ECO:0000256" key="1">
    <source>
        <dbReference type="SAM" id="SignalP"/>
    </source>
</evidence>
<feature type="chain" id="PRO_5036366295" evidence="1">
    <location>
        <begin position="24"/>
        <end position="87"/>
    </location>
</feature>